<dbReference type="KEGG" id="vg:20283762"/>
<dbReference type="OrthoDB" id="17219at10239"/>
<accession>A0A068C8L9</accession>
<protein>
    <submittedName>
        <fullName evidence="1">Uncharacterized protein</fullName>
    </submittedName>
</protein>
<evidence type="ECO:0000313" key="1">
    <source>
        <dbReference type="EMBL" id="AID17987.1"/>
    </source>
</evidence>
<dbReference type="GeneID" id="20283762"/>
<reference evidence="1 2" key="1">
    <citation type="submission" date="2014-05" db="EMBL/GenBank/DDBJ databases">
        <title>Complete Genome Sequence of the Acinetobacter phage YMC/13/01/C62.</title>
        <authorList>
            <person name="Jeon J."/>
            <person name="Yong D."/>
            <person name="Lee K."/>
        </authorList>
    </citation>
    <scope>NUCLEOTIDE SEQUENCE [LARGE SCALE GENOMIC DNA]</scope>
</reference>
<name>A0A068C8L9_9CAUD</name>
<dbReference type="RefSeq" id="YP_009055494.1">
    <property type="nucleotide sequence ID" value="NC_024785.1"/>
</dbReference>
<dbReference type="Proteomes" id="UP000027393">
    <property type="component" value="Segment"/>
</dbReference>
<keyword evidence="2" id="KW-1185">Reference proteome</keyword>
<organism evidence="1 2">
    <name type="scientific">Acinetobacter phage YMC-13-01-C62</name>
    <dbReference type="NCBI Taxonomy" id="1505225"/>
    <lineage>
        <taxon>Viruses</taxon>
        <taxon>Duplodnaviria</taxon>
        <taxon>Heunggongvirae</taxon>
        <taxon>Uroviricota</taxon>
        <taxon>Caudoviricetes</taxon>
        <taxon>Obolenskvirus</taxon>
        <taxon>Obolenskvirus AbC62</taxon>
    </lineage>
</organism>
<dbReference type="EMBL" id="KJ817802">
    <property type="protein sequence ID" value="AID17987.1"/>
    <property type="molecule type" value="Genomic_DNA"/>
</dbReference>
<sequence>MIKSIDLARKKGFHHKFDFAMSRIWLTRDSHEKVGNYVLIHFMNNKKIFGVDYIVCENQYELNEAKSDMLNKGFKIDWCVFQNALEFVNEH</sequence>
<gene>
    <name evidence="1" type="ORF">BPABA14_00730</name>
</gene>
<evidence type="ECO:0000313" key="2">
    <source>
        <dbReference type="Proteomes" id="UP000027393"/>
    </source>
</evidence>
<proteinExistence type="predicted"/>